<protein>
    <recommendedName>
        <fullName evidence="4">Protein yippee-like</fullName>
    </recommendedName>
</protein>
<dbReference type="EMBL" id="ADBJ01000008">
    <property type="protein sequence ID" value="EFA84919.1"/>
    <property type="molecule type" value="Genomic_DNA"/>
</dbReference>
<evidence type="ECO:0000256" key="3">
    <source>
        <dbReference type="ARBA" id="ARBA00022833"/>
    </source>
</evidence>
<dbReference type="Proteomes" id="UP000001396">
    <property type="component" value="Unassembled WGS sequence"/>
</dbReference>
<gene>
    <name evidence="6" type="primary">ypel</name>
    <name evidence="6" type="ORF">PPL_01912</name>
</gene>
<dbReference type="Pfam" id="PF03226">
    <property type="entry name" value="Yippee-Mis18"/>
    <property type="match status" value="1"/>
</dbReference>
<keyword evidence="3" id="KW-0862">Zinc</keyword>
<dbReference type="GeneID" id="31357438"/>
<dbReference type="GO" id="GO:0046872">
    <property type="term" value="F:metal ion binding"/>
    <property type="evidence" value="ECO:0007669"/>
    <property type="project" value="UniProtKB-KW"/>
</dbReference>
<comment type="similarity">
    <text evidence="1 4">Belongs to the yippee family.</text>
</comment>
<dbReference type="RefSeq" id="XP_020437029.1">
    <property type="nucleotide sequence ID" value="XM_020572912.1"/>
</dbReference>
<proteinExistence type="inferred from homology"/>
<evidence type="ECO:0000313" key="7">
    <source>
        <dbReference type="Proteomes" id="UP000001396"/>
    </source>
</evidence>
<evidence type="ECO:0000259" key="5">
    <source>
        <dbReference type="PROSITE" id="PS51792"/>
    </source>
</evidence>
<dbReference type="InterPro" id="IPR004910">
    <property type="entry name" value="Yippee/Mis18/Cereblon"/>
</dbReference>
<dbReference type="InterPro" id="IPR039058">
    <property type="entry name" value="Yippee_fam"/>
</dbReference>
<dbReference type="PROSITE" id="PS51792">
    <property type="entry name" value="YIPPEE"/>
    <property type="match status" value="1"/>
</dbReference>
<evidence type="ECO:0000313" key="6">
    <source>
        <dbReference type="EMBL" id="EFA84919.1"/>
    </source>
</evidence>
<keyword evidence="2" id="KW-0479">Metal-binding</keyword>
<sequence>MGKLFMYYLSGTNIFSCGTCKVHLALFDQLISTDFQGRYGPAYLFGECVNVIVGESEDRNLTTGMHVVADIYCVRCDEHLGWKYEFAKDESQKNSNIVVFVYI</sequence>
<dbReference type="PANTHER" id="PTHR13848">
    <property type="entry name" value="PROTEIN YIPPEE-LIKE CG15309-RELATED"/>
    <property type="match status" value="1"/>
</dbReference>
<evidence type="ECO:0000256" key="1">
    <source>
        <dbReference type="ARBA" id="ARBA00005613"/>
    </source>
</evidence>
<feature type="domain" description="Yippee" evidence="5">
    <location>
        <begin position="13"/>
        <end position="103"/>
    </location>
</feature>
<dbReference type="InParanoid" id="D3B0U5"/>
<dbReference type="STRING" id="670386.D3B0U5"/>
<dbReference type="AlphaFoldDB" id="D3B0U5"/>
<dbReference type="InterPro" id="IPR034751">
    <property type="entry name" value="Yippee"/>
</dbReference>
<comment type="caution">
    <text evidence="6">The sequence shown here is derived from an EMBL/GenBank/DDBJ whole genome shotgun (WGS) entry which is preliminary data.</text>
</comment>
<keyword evidence="7" id="KW-1185">Reference proteome</keyword>
<reference evidence="6 7" key="1">
    <citation type="journal article" date="2011" name="Genome Res.">
        <title>Phylogeny-wide analysis of social amoeba genomes highlights ancient origins for complex intercellular communication.</title>
        <authorList>
            <person name="Heidel A.J."/>
            <person name="Lawal H.M."/>
            <person name="Felder M."/>
            <person name="Schilde C."/>
            <person name="Helps N.R."/>
            <person name="Tunggal B."/>
            <person name="Rivero F."/>
            <person name="John U."/>
            <person name="Schleicher M."/>
            <person name="Eichinger L."/>
            <person name="Platzer M."/>
            <person name="Noegel A.A."/>
            <person name="Schaap P."/>
            <person name="Gloeckner G."/>
        </authorList>
    </citation>
    <scope>NUCLEOTIDE SEQUENCE [LARGE SCALE GENOMIC DNA]</scope>
    <source>
        <strain evidence="7">ATCC 26659 / Pp 5 / PN500</strain>
    </source>
</reference>
<accession>D3B0U5</accession>
<organism evidence="6 7">
    <name type="scientific">Heterostelium pallidum (strain ATCC 26659 / Pp 5 / PN500)</name>
    <name type="common">Cellular slime mold</name>
    <name type="synonym">Polysphondylium pallidum</name>
    <dbReference type="NCBI Taxonomy" id="670386"/>
    <lineage>
        <taxon>Eukaryota</taxon>
        <taxon>Amoebozoa</taxon>
        <taxon>Evosea</taxon>
        <taxon>Eumycetozoa</taxon>
        <taxon>Dictyostelia</taxon>
        <taxon>Acytosteliales</taxon>
        <taxon>Acytosteliaceae</taxon>
        <taxon>Heterostelium</taxon>
    </lineage>
</organism>
<dbReference type="OMA" id="CCCGQII"/>
<evidence type="ECO:0000256" key="2">
    <source>
        <dbReference type="ARBA" id="ARBA00022723"/>
    </source>
</evidence>
<evidence type="ECO:0000256" key="4">
    <source>
        <dbReference type="RuleBase" id="RU110713"/>
    </source>
</evidence>
<name>D3B0U5_HETP5</name>
<dbReference type="FunCoup" id="D3B0U5">
    <property type="interactions" value="14"/>
</dbReference>